<reference evidence="1" key="1">
    <citation type="submission" date="2013-12" db="EMBL/GenBank/DDBJ databases">
        <title>A Varibaculum cambriense genome reconstructed from a premature infant gut community with otherwise low bacterial novelty that shifts toward anaerobic metabolism during the third week of life.</title>
        <authorList>
            <person name="Brown C.T."/>
            <person name="Sharon I."/>
            <person name="Thomas B.C."/>
            <person name="Castelle C.J."/>
            <person name="Morowitz M.J."/>
            <person name="Banfield J.F."/>
        </authorList>
    </citation>
    <scope>NUCLEOTIDE SEQUENCE</scope>
</reference>
<proteinExistence type="predicted"/>
<dbReference type="SUPFAM" id="SSF53807">
    <property type="entry name" value="Helical backbone' metal receptor"/>
    <property type="match status" value="1"/>
</dbReference>
<feature type="non-terminal residue" evidence="1">
    <location>
        <position position="1"/>
    </location>
</feature>
<sequence length="54" mass="5584">KTIEAVQEAAKAKGWNVAIGGELYSDSLGSEGTEGGTYIGMVKANIDTIVKALK</sequence>
<accession>W1YEX5</accession>
<dbReference type="InterPro" id="IPR006127">
    <property type="entry name" value="ZnuA-like"/>
</dbReference>
<protein>
    <submittedName>
        <fullName evidence="1">Periplasmic solute binding protein</fullName>
    </submittedName>
</protein>
<evidence type="ECO:0000313" key="1">
    <source>
        <dbReference type="EMBL" id="ETJ40906.1"/>
    </source>
</evidence>
<dbReference type="Pfam" id="PF01297">
    <property type="entry name" value="ZnuA"/>
    <property type="match status" value="1"/>
</dbReference>
<organism evidence="1">
    <name type="scientific">human gut metagenome</name>
    <dbReference type="NCBI Taxonomy" id="408170"/>
    <lineage>
        <taxon>unclassified sequences</taxon>
        <taxon>metagenomes</taxon>
        <taxon>organismal metagenomes</taxon>
    </lineage>
</organism>
<gene>
    <name evidence="1" type="ORF">Q604_UNBC05173G0001</name>
</gene>
<dbReference type="GO" id="GO:0030001">
    <property type="term" value="P:metal ion transport"/>
    <property type="evidence" value="ECO:0007669"/>
    <property type="project" value="InterPro"/>
</dbReference>
<dbReference type="Gene3D" id="3.40.50.1980">
    <property type="entry name" value="Nitrogenase molybdenum iron protein domain"/>
    <property type="match status" value="1"/>
</dbReference>
<comment type="caution">
    <text evidence="1">The sequence shown here is derived from an EMBL/GenBank/DDBJ whole genome shotgun (WGS) entry which is preliminary data.</text>
</comment>
<dbReference type="EMBL" id="AZMM01005173">
    <property type="protein sequence ID" value="ETJ40906.1"/>
    <property type="molecule type" value="Genomic_DNA"/>
</dbReference>
<name>W1YEX5_9ZZZZ</name>
<dbReference type="AlphaFoldDB" id="W1YEX5"/>
<dbReference type="GO" id="GO:0046872">
    <property type="term" value="F:metal ion binding"/>
    <property type="evidence" value="ECO:0007669"/>
    <property type="project" value="InterPro"/>
</dbReference>